<name>A0A2N5S5G2_9BASI</name>
<reference evidence="1 2" key="1">
    <citation type="submission" date="2017-11" db="EMBL/GenBank/DDBJ databases">
        <title>De novo assembly and phasing of dikaryotic genomes from two isolates of Puccinia coronata f. sp. avenae, the causal agent of oat crown rust.</title>
        <authorList>
            <person name="Miller M.E."/>
            <person name="Zhang Y."/>
            <person name="Omidvar V."/>
            <person name="Sperschneider J."/>
            <person name="Schwessinger B."/>
            <person name="Raley C."/>
            <person name="Palmer J.M."/>
            <person name="Garnica D."/>
            <person name="Upadhyaya N."/>
            <person name="Rathjen J."/>
            <person name="Taylor J.M."/>
            <person name="Park R.F."/>
            <person name="Dodds P.N."/>
            <person name="Hirsch C.D."/>
            <person name="Kianian S.F."/>
            <person name="Figueroa M."/>
        </authorList>
    </citation>
    <scope>NUCLEOTIDE SEQUENCE [LARGE SCALE GENOMIC DNA]</scope>
    <source>
        <strain evidence="1">12NC29</strain>
    </source>
</reference>
<protein>
    <submittedName>
        <fullName evidence="1">Uncharacterized protein</fullName>
    </submittedName>
</protein>
<proteinExistence type="predicted"/>
<dbReference type="Proteomes" id="UP000235388">
    <property type="component" value="Unassembled WGS sequence"/>
</dbReference>
<comment type="caution">
    <text evidence="1">The sequence shown here is derived from an EMBL/GenBank/DDBJ whole genome shotgun (WGS) entry which is preliminary data.</text>
</comment>
<keyword evidence="2" id="KW-1185">Reference proteome</keyword>
<evidence type="ECO:0000313" key="2">
    <source>
        <dbReference type="Proteomes" id="UP000235388"/>
    </source>
</evidence>
<gene>
    <name evidence="1" type="ORF">PCANC_24426</name>
</gene>
<dbReference type="AlphaFoldDB" id="A0A2N5S5G2"/>
<evidence type="ECO:0000313" key="1">
    <source>
        <dbReference type="EMBL" id="PLW08465.1"/>
    </source>
</evidence>
<organism evidence="1 2">
    <name type="scientific">Puccinia coronata f. sp. avenae</name>
    <dbReference type="NCBI Taxonomy" id="200324"/>
    <lineage>
        <taxon>Eukaryota</taxon>
        <taxon>Fungi</taxon>
        <taxon>Dikarya</taxon>
        <taxon>Basidiomycota</taxon>
        <taxon>Pucciniomycotina</taxon>
        <taxon>Pucciniomycetes</taxon>
        <taxon>Pucciniales</taxon>
        <taxon>Pucciniaceae</taxon>
        <taxon>Puccinia</taxon>
    </lineage>
</organism>
<sequence length="125" mass="13758">MALLLGPRRSGIQGLYIAASQVNHDTPSSGLIAIAYRCPHWHARPAIAGTSAAPVCPPCQSDLLPSVFEDDDDESKYVIIRFIIVDDLRVVLVWTNRRLSRLTVSSNLFGQSSGLMPLFLTKSRH</sequence>
<dbReference type="EMBL" id="PGCJ01001160">
    <property type="protein sequence ID" value="PLW08465.1"/>
    <property type="molecule type" value="Genomic_DNA"/>
</dbReference>
<accession>A0A2N5S5G2</accession>